<evidence type="ECO:0000259" key="1">
    <source>
        <dbReference type="Pfam" id="PF01408"/>
    </source>
</evidence>
<dbReference type="GO" id="GO:0000166">
    <property type="term" value="F:nucleotide binding"/>
    <property type="evidence" value="ECO:0007669"/>
    <property type="project" value="InterPro"/>
</dbReference>
<accession>A0A930MXN8</accession>
<dbReference type="AlphaFoldDB" id="A0A930MXN8"/>
<reference evidence="3" key="1">
    <citation type="submission" date="2020-04" db="EMBL/GenBank/DDBJ databases">
        <title>Deep metagenomics examines the oral microbiome during advanced dental caries in children, revealing novel taxa and co-occurrences with host molecules.</title>
        <authorList>
            <person name="Baker J.L."/>
            <person name="Morton J.T."/>
            <person name="Dinis M."/>
            <person name="Alvarez R."/>
            <person name="Tran N.C."/>
            <person name="Knight R."/>
            <person name="Edlund A."/>
        </authorList>
    </citation>
    <scope>NUCLEOTIDE SEQUENCE</scope>
    <source>
        <strain evidence="3">JCVI_44_bin.5</strain>
    </source>
</reference>
<dbReference type="InterPro" id="IPR036291">
    <property type="entry name" value="NAD(P)-bd_dom_sf"/>
</dbReference>
<dbReference type="Gene3D" id="3.30.360.10">
    <property type="entry name" value="Dihydrodipicolinate Reductase, domain 2"/>
    <property type="match status" value="1"/>
</dbReference>
<dbReference type="InterPro" id="IPR000683">
    <property type="entry name" value="Gfo/Idh/MocA-like_OxRdtase_N"/>
</dbReference>
<feature type="domain" description="Gfo/Idh/MocA-like oxidoreductase N-terminal" evidence="1">
    <location>
        <begin position="2"/>
        <end position="118"/>
    </location>
</feature>
<dbReference type="PANTHER" id="PTHR43054:SF1">
    <property type="entry name" value="SCYLLO-INOSITOL 2-DEHYDROGENASE (NADP(+)) IOLU"/>
    <property type="match status" value="1"/>
</dbReference>
<evidence type="ECO:0000313" key="3">
    <source>
        <dbReference type="EMBL" id="MBF1383425.1"/>
    </source>
</evidence>
<feature type="domain" description="GFO/IDH/MocA-like oxidoreductase" evidence="2">
    <location>
        <begin position="142"/>
        <end position="249"/>
    </location>
</feature>
<dbReference type="SUPFAM" id="SSF51735">
    <property type="entry name" value="NAD(P)-binding Rossmann-fold domains"/>
    <property type="match status" value="1"/>
</dbReference>
<organism evidence="3 4">
    <name type="scientific">Prevotella aurantiaca</name>
    <dbReference type="NCBI Taxonomy" id="596085"/>
    <lineage>
        <taxon>Bacteria</taxon>
        <taxon>Pseudomonadati</taxon>
        <taxon>Bacteroidota</taxon>
        <taxon>Bacteroidia</taxon>
        <taxon>Bacteroidales</taxon>
        <taxon>Prevotellaceae</taxon>
        <taxon>Prevotella</taxon>
    </lineage>
</organism>
<name>A0A930MXN8_9BACT</name>
<evidence type="ECO:0000313" key="4">
    <source>
        <dbReference type="Proteomes" id="UP000771736"/>
    </source>
</evidence>
<protein>
    <submittedName>
        <fullName evidence="3">Gfo/Idh/MocA family oxidoreductase</fullName>
    </submittedName>
</protein>
<dbReference type="InterPro" id="IPR055170">
    <property type="entry name" value="GFO_IDH_MocA-like_dom"/>
</dbReference>
<dbReference type="Proteomes" id="UP000771736">
    <property type="component" value="Unassembled WGS sequence"/>
</dbReference>
<dbReference type="Gene3D" id="3.40.50.720">
    <property type="entry name" value="NAD(P)-binding Rossmann-like Domain"/>
    <property type="match status" value="1"/>
</dbReference>
<dbReference type="RefSeq" id="WP_273158226.1">
    <property type="nucleotide sequence ID" value="NZ_CAUOTG010000011.1"/>
</dbReference>
<comment type="caution">
    <text evidence="3">The sequence shown here is derived from an EMBL/GenBank/DDBJ whole genome shotgun (WGS) entry which is preliminary data.</text>
</comment>
<sequence>MKISIIGTGTIANEVIRMLKTEVKGIEITSLFAHSNKEKAQAIAKSNRIERIYTDYSQLLKDDDADFLYIALINSVHYDFARKALEAKRNVIIEKPFTMTLQETETLASLAREHQLYLFEAIAPLHTPNFRLVKESLKRIEPIRIVQCNFSQFSSKYERYLQGDIAPAFSPEMGGGTLNDLNVYNINIMVGLFGRPVSKQYFANRGHNGIDTSGVMVLSYPSMTAICTAAKDSSSPSFIIIQGEKGWIRIPTTANEFRSIEIMKQGKLTSYQRNAYENRLAHEFVDFKNIWERKDYKQMEEWLETSIEVMKVMT</sequence>
<proteinExistence type="predicted"/>
<dbReference type="SUPFAM" id="SSF55347">
    <property type="entry name" value="Glyceraldehyde-3-phosphate dehydrogenase-like, C-terminal domain"/>
    <property type="match status" value="1"/>
</dbReference>
<dbReference type="Pfam" id="PF22725">
    <property type="entry name" value="GFO_IDH_MocA_C3"/>
    <property type="match status" value="1"/>
</dbReference>
<evidence type="ECO:0000259" key="2">
    <source>
        <dbReference type="Pfam" id="PF22725"/>
    </source>
</evidence>
<gene>
    <name evidence="3" type="ORF">HXN26_00990</name>
</gene>
<dbReference type="EMBL" id="JABZSJ010000002">
    <property type="protein sequence ID" value="MBF1383425.1"/>
    <property type="molecule type" value="Genomic_DNA"/>
</dbReference>
<dbReference type="Pfam" id="PF01408">
    <property type="entry name" value="GFO_IDH_MocA"/>
    <property type="match status" value="1"/>
</dbReference>
<dbReference type="PANTHER" id="PTHR43054">
    <property type="match status" value="1"/>
</dbReference>